<dbReference type="Proteomes" id="UP000827092">
    <property type="component" value="Unassembled WGS sequence"/>
</dbReference>
<feature type="non-terminal residue" evidence="1">
    <location>
        <position position="1"/>
    </location>
</feature>
<proteinExistence type="predicted"/>
<dbReference type="AlphaFoldDB" id="A0AAV6TJS4"/>
<evidence type="ECO:0000313" key="1">
    <source>
        <dbReference type="EMBL" id="KAG8172015.1"/>
    </source>
</evidence>
<name>A0AAV6TJS4_9ARAC</name>
<accession>A0AAV6TJS4</accession>
<comment type="caution">
    <text evidence="1">The sequence shown here is derived from an EMBL/GenBank/DDBJ whole genome shotgun (WGS) entry which is preliminary data.</text>
</comment>
<gene>
    <name evidence="1" type="ORF">JTE90_016728</name>
</gene>
<reference evidence="1 2" key="1">
    <citation type="journal article" date="2022" name="Nat. Ecol. Evol.">
        <title>A masculinizing supergene underlies an exaggerated male reproductive morph in a spider.</title>
        <authorList>
            <person name="Hendrickx F."/>
            <person name="De Corte Z."/>
            <person name="Sonet G."/>
            <person name="Van Belleghem S.M."/>
            <person name="Kostlbacher S."/>
            <person name="Vangestel C."/>
        </authorList>
    </citation>
    <scope>NUCLEOTIDE SEQUENCE [LARGE SCALE GENOMIC DNA]</scope>
    <source>
        <strain evidence="1">W744_W776</strain>
    </source>
</reference>
<sequence length="80" mass="8825">GILRCSMNVDASLVGDSMLASVCEAPLPDMASCPAALESFLEKVATSEKQFDQHIIRMLKILHSVNQSKQTSKIINMLYR</sequence>
<protein>
    <submittedName>
        <fullName evidence="1">Uncharacterized protein</fullName>
    </submittedName>
</protein>
<organism evidence="1 2">
    <name type="scientific">Oedothorax gibbosus</name>
    <dbReference type="NCBI Taxonomy" id="931172"/>
    <lineage>
        <taxon>Eukaryota</taxon>
        <taxon>Metazoa</taxon>
        <taxon>Ecdysozoa</taxon>
        <taxon>Arthropoda</taxon>
        <taxon>Chelicerata</taxon>
        <taxon>Arachnida</taxon>
        <taxon>Araneae</taxon>
        <taxon>Araneomorphae</taxon>
        <taxon>Entelegynae</taxon>
        <taxon>Araneoidea</taxon>
        <taxon>Linyphiidae</taxon>
        <taxon>Erigoninae</taxon>
        <taxon>Oedothorax</taxon>
    </lineage>
</organism>
<evidence type="ECO:0000313" key="2">
    <source>
        <dbReference type="Proteomes" id="UP000827092"/>
    </source>
</evidence>
<keyword evidence="2" id="KW-1185">Reference proteome</keyword>
<dbReference type="EMBL" id="JAFNEN010003260">
    <property type="protein sequence ID" value="KAG8172015.1"/>
    <property type="molecule type" value="Genomic_DNA"/>
</dbReference>